<gene>
    <name evidence="1" type="ORF">BaRGS_00004450</name>
</gene>
<protein>
    <submittedName>
        <fullName evidence="1">Uncharacterized protein</fullName>
    </submittedName>
</protein>
<dbReference type="Proteomes" id="UP001519460">
    <property type="component" value="Unassembled WGS sequence"/>
</dbReference>
<comment type="caution">
    <text evidence="1">The sequence shown here is derived from an EMBL/GenBank/DDBJ whole genome shotgun (WGS) entry which is preliminary data.</text>
</comment>
<evidence type="ECO:0000313" key="1">
    <source>
        <dbReference type="EMBL" id="KAK7504146.1"/>
    </source>
</evidence>
<name>A0ABD0LXC5_9CAEN</name>
<dbReference type="AlphaFoldDB" id="A0ABD0LXC5"/>
<sequence length="135" mass="15725">MDGCVWLNHYNRCTQRDGITISMSKQQILLPQNNNGRQMYYVIFLRRQRYPKEKVHGFCLHFRRTPERIAPPAKLTSSKGSESNAFSYPRWLTVAGFPPKLMWQASCSPLRVIYGRLTCKSLGRPLRYLFASVPK</sequence>
<reference evidence="1 2" key="1">
    <citation type="journal article" date="2023" name="Sci. Data">
        <title>Genome assembly of the Korean intertidal mud-creeper Batillaria attramentaria.</title>
        <authorList>
            <person name="Patra A.K."/>
            <person name="Ho P.T."/>
            <person name="Jun S."/>
            <person name="Lee S.J."/>
            <person name="Kim Y."/>
            <person name="Won Y.J."/>
        </authorList>
    </citation>
    <scope>NUCLEOTIDE SEQUENCE [LARGE SCALE GENOMIC DNA]</scope>
    <source>
        <strain evidence="1">Wonlab-2016</strain>
    </source>
</reference>
<evidence type="ECO:0000313" key="2">
    <source>
        <dbReference type="Proteomes" id="UP001519460"/>
    </source>
</evidence>
<proteinExistence type="predicted"/>
<keyword evidence="2" id="KW-1185">Reference proteome</keyword>
<dbReference type="EMBL" id="JACVVK020000016">
    <property type="protein sequence ID" value="KAK7504146.1"/>
    <property type="molecule type" value="Genomic_DNA"/>
</dbReference>
<organism evidence="1 2">
    <name type="scientific">Batillaria attramentaria</name>
    <dbReference type="NCBI Taxonomy" id="370345"/>
    <lineage>
        <taxon>Eukaryota</taxon>
        <taxon>Metazoa</taxon>
        <taxon>Spiralia</taxon>
        <taxon>Lophotrochozoa</taxon>
        <taxon>Mollusca</taxon>
        <taxon>Gastropoda</taxon>
        <taxon>Caenogastropoda</taxon>
        <taxon>Sorbeoconcha</taxon>
        <taxon>Cerithioidea</taxon>
        <taxon>Batillariidae</taxon>
        <taxon>Batillaria</taxon>
    </lineage>
</organism>
<accession>A0ABD0LXC5</accession>